<name>A0A371EZK0_MUCPR</name>
<evidence type="ECO:0000256" key="3">
    <source>
        <dbReference type="SAM" id="MobiDB-lite"/>
    </source>
</evidence>
<dbReference type="AlphaFoldDB" id="A0A371EZK0"/>
<dbReference type="FunFam" id="3.80.10.10:FF:000505">
    <property type="entry name" value="Outer arm dynein light chain 1 protein"/>
    <property type="match status" value="1"/>
</dbReference>
<keyword evidence="1" id="KW-0433">Leucine-rich repeat</keyword>
<feature type="compositionally biased region" description="Polar residues" evidence="3">
    <location>
        <begin position="378"/>
        <end position="389"/>
    </location>
</feature>
<accession>A0A371EZK0</accession>
<dbReference type="OrthoDB" id="1904536at2759"/>
<dbReference type="SUPFAM" id="SSF52075">
    <property type="entry name" value="Outer arm dynein light chain 1"/>
    <property type="match status" value="1"/>
</dbReference>
<organism evidence="4 5">
    <name type="scientific">Mucuna pruriens</name>
    <name type="common">Velvet bean</name>
    <name type="synonym">Dolichos pruriens</name>
    <dbReference type="NCBI Taxonomy" id="157652"/>
    <lineage>
        <taxon>Eukaryota</taxon>
        <taxon>Viridiplantae</taxon>
        <taxon>Streptophyta</taxon>
        <taxon>Embryophyta</taxon>
        <taxon>Tracheophyta</taxon>
        <taxon>Spermatophyta</taxon>
        <taxon>Magnoliopsida</taxon>
        <taxon>eudicotyledons</taxon>
        <taxon>Gunneridae</taxon>
        <taxon>Pentapetalae</taxon>
        <taxon>rosids</taxon>
        <taxon>fabids</taxon>
        <taxon>Fabales</taxon>
        <taxon>Fabaceae</taxon>
        <taxon>Papilionoideae</taxon>
        <taxon>50 kb inversion clade</taxon>
        <taxon>NPAAA clade</taxon>
        <taxon>indigoferoid/millettioid clade</taxon>
        <taxon>Phaseoleae</taxon>
        <taxon>Mucuna</taxon>
    </lineage>
</organism>
<dbReference type="FunFam" id="3.80.10.10:FF:000200">
    <property type="entry name" value="Outer arm dynein light chain 1 protein"/>
    <property type="match status" value="1"/>
</dbReference>
<keyword evidence="2" id="KW-0677">Repeat</keyword>
<dbReference type="Pfam" id="PF13855">
    <property type="entry name" value="LRR_8"/>
    <property type="match status" value="1"/>
</dbReference>
<dbReference type="SMART" id="SM00369">
    <property type="entry name" value="LRR_TYP"/>
    <property type="match status" value="3"/>
</dbReference>
<dbReference type="GO" id="GO:0005737">
    <property type="term" value="C:cytoplasm"/>
    <property type="evidence" value="ECO:0007669"/>
    <property type="project" value="TreeGrafter"/>
</dbReference>
<proteinExistence type="predicted"/>
<dbReference type="InterPro" id="IPR003591">
    <property type="entry name" value="Leu-rich_rpt_typical-subtyp"/>
</dbReference>
<dbReference type="PANTHER" id="PTHR15454:SF37">
    <property type="entry name" value="OUTER ARM DYNEIN LIGHT CHAIN 1 PROTEIN"/>
    <property type="match status" value="1"/>
</dbReference>
<evidence type="ECO:0000256" key="2">
    <source>
        <dbReference type="ARBA" id="ARBA00022737"/>
    </source>
</evidence>
<dbReference type="STRING" id="157652.A0A371EZK0"/>
<dbReference type="InterPro" id="IPR032675">
    <property type="entry name" value="LRR_dom_sf"/>
</dbReference>
<dbReference type="PANTHER" id="PTHR15454">
    <property type="entry name" value="NISCHARIN RELATED"/>
    <property type="match status" value="1"/>
</dbReference>
<dbReference type="Pfam" id="PF12799">
    <property type="entry name" value="LRR_4"/>
    <property type="match status" value="1"/>
</dbReference>
<feature type="region of interest" description="Disordered" evidence="3">
    <location>
        <begin position="349"/>
        <end position="389"/>
    </location>
</feature>
<dbReference type="EMBL" id="QJKJ01011319">
    <property type="protein sequence ID" value="RDX71472.1"/>
    <property type="molecule type" value="Genomic_DNA"/>
</dbReference>
<feature type="non-terminal residue" evidence="4">
    <location>
        <position position="1"/>
    </location>
</feature>
<feature type="compositionally biased region" description="Basic residues" evidence="3">
    <location>
        <begin position="715"/>
        <end position="726"/>
    </location>
</feature>
<dbReference type="InterPro" id="IPR001611">
    <property type="entry name" value="Leu-rich_rpt"/>
</dbReference>
<dbReference type="PROSITE" id="PS51450">
    <property type="entry name" value="LRR"/>
    <property type="match status" value="4"/>
</dbReference>
<protein>
    <submittedName>
        <fullName evidence="4">Protein phosphatase 1 regulatory subunit pprA</fullName>
    </submittedName>
</protein>
<dbReference type="Gene3D" id="3.80.10.10">
    <property type="entry name" value="Ribonuclease Inhibitor"/>
    <property type="match status" value="2"/>
</dbReference>
<comment type="caution">
    <text evidence="4">The sequence shown here is derived from an EMBL/GenBank/DDBJ whole genome shotgun (WGS) entry which is preliminary data.</text>
</comment>
<evidence type="ECO:0000256" key="1">
    <source>
        <dbReference type="ARBA" id="ARBA00022614"/>
    </source>
</evidence>
<keyword evidence="5" id="KW-1185">Reference proteome</keyword>
<reference evidence="4" key="1">
    <citation type="submission" date="2018-05" db="EMBL/GenBank/DDBJ databases">
        <title>Draft genome of Mucuna pruriens seed.</title>
        <authorList>
            <person name="Nnadi N.E."/>
            <person name="Vos R."/>
            <person name="Hasami M.H."/>
            <person name="Devisetty U.K."/>
            <person name="Aguiy J.C."/>
        </authorList>
    </citation>
    <scope>NUCLEOTIDE SEQUENCE [LARGE SCALE GENOMIC DNA]</scope>
    <source>
        <strain evidence="4">JCA_2017</strain>
    </source>
</reference>
<evidence type="ECO:0000313" key="5">
    <source>
        <dbReference type="Proteomes" id="UP000257109"/>
    </source>
</evidence>
<gene>
    <name evidence="4" type="primary">pprA</name>
    <name evidence="4" type="ORF">CR513_49177</name>
</gene>
<feature type="region of interest" description="Disordered" evidence="3">
    <location>
        <begin position="677"/>
        <end position="738"/>
    </location>
</feature>
<evidence type="ECO:0000313" key="4">
    <source>
        <dbReference type="EMBL" id="RDX71472.1"/>
    </source>
</evidence>
<dbReference type="SMART" id="SM00365">
    <property type="entry name" value="LRR_SD22"/>
    <property type="match status" value="4"/>
</dbReference>
<dbReference type="Proteomes" id="UP000257109">
    <property type="component" value="Unassembled WGS sequence"/>
</dbReference>
<dbReference type="InterPro" id="IPR025875">
    <property type="entry name" value="Leu-rich_rpt_4"/>
</dbReference>
<sequence length="755" mass="84268">MAYIFEVRFVFSAPIAAICVGRFLFESGSISLFREGNIGGALRKSIYYSGQLSRDIFTNQKRLWSFDFRKCKGFGTSFIFWMARVKCFSLLPVRKEKHKGNERSSKQDFGTLLAKLQSSQISSEPTNFGVTVSNGVQKNSRFNARVMSHESLAKTEAQDGDSQLIKRELSDSDLQAHEAVASKEGYDTIDKEIKCPILYENQVNDELEDKNDRYSQKTVDTTESGHVSDPGIGKADLWASPKFKRHFSNLEKFDGNGKITHHLPPSKSKSFENFQELSAMVNLESPRSVMSHYSADRVMLKRHSSSQVLPSGSKKLWWNMILWSHRNIHRTHTSNSTVVPASAALNSGYSSDTLEPKQGKALRPVESSDSIPMESFNKRSTGRNIDNQRGSRFQSDQWIAFSTESSSFTRVDAWVKGLEIQQPLLEDDFDDDNAKSIVFPPSPDAGGSMMRTTSQLTYPDVNVSKETLNAISVVQSLNPASTIAHISGIGIKAIPSICHLSNLRNVNLSNNFIVQISPGYLPKGIQTLNLSRNKISTLEGLKELTKLRVLDINYNRISRIGQGLSSCILIKELYLVGNKISDVEGLHRLMKLTVLDLSFNKISTTKALGQLVANYNSLQALNLLGNPIQSNTNDDQLNKAVCGLLPKLVFLNKQPLKAHRTREIFSVSGSVTRAALGNNKRSSDKRSLRRIGHGGSSLPRGSRRSANVSQENMNRTRRYAHKSKHVKNSDLPDSNQRPKDIYQTILVTTVLRSTN</sequence>